<comment type="caution">
    <text evidence="17">The sequence shown here is derived from an EMBL/GenBank/DDBJ whole genome shotgun (WGS) entry which is preliminary data.</text>
</comment>
<keyword evidence="5 10" id="KW-0812">Transmembrane</keyword>
<keyword evidence="6 14" id="KW-0732">Signal</keyword>
<evidence type="ECO:0000256" key="13">
    <source>
        <dbReference type="SAM" id="MobiDB-lite"/>
    </source>
</evidence>
<evidence type="ECO:0000256" key="4">
    <source>
        <dbReference type="ARBA" id="ARBA00022452"/>
    </source>
</evidence>
<keyword evidence="17" id="KW-0675">Receptor</keyword>
<evidence type="ECO:0000256" key="3">
    <source>
        <dbReference type="ARBA" id="ARBA00022448"/>
    </source>
</evidence>
<organism evidence="17 18">
    <name type="scientific">Acidisoma silvae</name>
    <dbReference type="NCBI Taxonomy" id="2802396"/>
    <lineage>
        <taxon>Bacteria</taxon>
        <taxon>Pseudomonadati</taxon>
        <taxon>Pseudomonadota</taxon>
        <taxon>Alphaproteobacteria</taxon>
        <taxon>Acetobacterales</taxon>
        <taxon>Acidocellaceae</taxon>
        <taxon>Acidisoma</taxon>
    </lineage>
</organism>
<reference evidence="17" key="2">
    <citation type="submission" date="2021-01" db="EMBL/GenBank/DDBJ databases">
        <authorList>
            <person name="Mieszkin S."/>
            <person name="Pouder E."/>
            <person name="Alain K."/>
        </authorList>
    </citation>
    <scope>NUCLEOTIDE SEQUENCE</scope>
    <source>
        <strain evidence="17">HW T2.11</strain>
    </source>
</reference>
<dbReference type="Gene3D" id="2.170.130.10">
    <property type="entry name" value="TonB-dependent receptor, plug domain"/>
    <property type="match status" value="1"/>
</dbReference>
<reference evidence="17" key="1">
    <citation type="journal article" date="2021" name="Microorganisms">
        <title>Acidisoma silvae sp. nov. and Acidisomacellulosilytica sp. nov., Two Acidophilic Bacteria Isolated from Decaying Wood, Hydrolyzing Cellulose and Producing Poly-3-hydroxybutyrate.</title>
        <authorList>
            <person name="Mieszkin S."/>
            <person name="Pouder E."/>
            <person name="Uroz S."/>
            <person name="Simon-Colin C."/>
            <person name="Alain K."/>
        </authorList>
    </citation>
    <scope>NUCLEOTIDE SEQUENCE</scope>
    <source>
        <strain evidence="17">HW T2.11</strain>
    </source>
</reference>
<comment type="subcellular location">
    <subcellularLocation>
        <location evidence="1 10">Cell outer membrane</location>
        <topology evidence="1 10">Multi-pass membrane protein</topology>
    </subcellularLocation>
</comment>
<dbReference type="Pfam" id="PF07715">
    <property type="entry name" value="Plug"/>
    <property type="match status" value="1"/>
</dbReference>
<evidence type="ECO:0000256" key="14">
    <source>
        <dbReference type="SAM" id="SignalP"/>
    </source>
</evidence>
<accession>A0A964DYC1</accession>
<keyword evidence="8 10" id="KW-0472">Membrane</keyword>
<feature type="chain" id="PRO_5036947950" evidence="14">
    <location>
        <begin position="28"/>
        <end position="669"/>
    </location>
</feature>
<evidence type="ECO:0000256" key="6">
    <source>
        <dbReference type="ARBA" id="ARBA00022729"/>
    </source>
</evidence>
<evidence type="ECO:0000256" key="5">
    <source>
        <dbReference type="ARBA" id="ARBA00022692"/>
    </source>
</evidence>
<protein>
    <submittedName>
        <fullName evidence="17">TonB-dependent receptor</fullName>
    </submittedName>
</protein>
<dbReference type="InterPro" id="IPR039426">
    <property type="entry name" value="TonB-dep_rcpt-like"/>
</dbReference>
<evidence type="ECO:0000256" key="9">
    <source>
        <dbReference type="ARBA" id="ARBA00023237"/>
    </source>
</evidence>
<dbReference type="InterPro" id="IPR036942">
    <property type="entry name" value="Beta-barrel_TonB_sf"/>
</dbReference>
<comment type="similarity">
    <text evidence="2 10 12">Belongs to the TonB-dependent receptor family.</text>
</comment>
<evidence type="ECO:0000256" key="10">
    <source>
        <dbReference type="PROSITE-ProRule" id="PRU01360"/>
    </source>
</evidence>
<dbReference type="GO" id="GO:0044718">
    <property type="term" value="P:siderophore transmembrane transport"/>
    <property type="evidence" value="ECO:0007669"/>
    <property type="project" value="TreeGrafter"/>
</dbReference>
<keyword evidence="4 10" id="KW-1134">Transmembrane beta strand</keyword>
<dbReference type="Proteomes" id="UP000708298">
    <property type="component" value="Unassembled WGS sequence"/>
</dbReference>
<evidence type="ECO:0000256" key="8">
    <source>
        <dbReference type="ARBA" id="ARBA00023136"/>
    </source>
</evidence>
<dbReference type="RefSeq" id="WP_227320505.1">
    <property type="nucleotide sequence ID" value="NZ_JAESVB010000002.1"/>
</dbReference>
<evidence type="ECO:0000313" key="17">
    <source>
        <dbReference type="EMBL" id="MCB8874844.1"/>
    </source>
</evidence>
<keyword evidence="18" id="KW-1185">Reference proteome</keyword>
<dbReference type="GO" id="GO:0009279">
    <property type="term" value="C:cell outer membrane"/>
    <property type="evidence" value="ECO:0007669"/>
    <property type="project" value="UniProtKB-SubCell"/>
</dbReference>
<dbReference type="NCBIfam" id="TIGR01785">
    <property type="entry name" value="TonB-hemin"/>
    <property type="match status" value="1"/>
</dbReference>
<dbReference type="GO" id="GO:0015344">
    <property type="term" value="F:siderophore uptake transmembrane transporter activity"/>
    <property type="evidence" value="ECO:0007669"/>
    <property type="project" value="TreeGrafter"/>
</dbReference>
<keyword evidence="7 12" id="KW-0798">TonB box</keyword>
<dbReference type="SUPFAM" id="SSF56935">
    <property type="entry name" value="Porins"/>
    <property type="match status" value="1"/>
</dbReference>
<dbReference type="GO" id="GO:0015232">
    <property type="term" value="F:heme transmembrane transporter activity"/>
    <property type="evidence" value="ECO:0007669"/>
    <property type="project" value="InterPro"/>
</dbReference>
<feature type="compositionally biased region" description="Polar residues" evidence="13">
    <location>
        <begin position="45"/>
        <end position="59"/>
    </location>
</feature>
<keyword evidence="3 10" id="KW-0813">Transport</keyword>
<proteinExistence type="inferred from homology"/>
<feature type="domain" description="TonB-dependent receptor plug" evidence="16">
    <location>
        <begin position="52"/>
        <end position="153"/>
    </location>
</feature>
<dbReference type="InterPro" id="IPR010917">
    <property type="entry name" value="TonB_rcpt_CS"/>
</dbReference>
<feature type="short sequence motif" description="TonB C-terminal box" evidence="11">
    <location>
        <begin position="652"/>
        <end position="669"/>
    </location>
</feature>
<evidence type="ECO:0000256" key="1">
    <source>
        <dbReference type="ARBA" id="ARBA00004571"/>
    </source>
</evidence>
<dbReference type="InterPro" id="IPR000531">
    <property type="entry name" value="Beta-barrel_TonB"/>
</dbReference>
<dbReference type="AlphaFoldDB" id="A0A964DYC1"/>
<dbReference type="PANTHER" id="PTHR30069:SF41">
    <property type="entry name" value="HEME_HEMOPEXIN UTILIZATION PROTEIN C"/>
    <property type="match status" value="1"/>
</dbReference>
<name>A0A964DYC1_9PROT</name>
<dbReference type="PROSITE" id="PS01156">
    <property type="entry name" value="TONB_DEPENDENT_REC_2"/>
    <property type="match status" value="1"/>
</dbReference>
<dbReference type="Pfam" id="PF00593">
    <property type="entry name" value="TonB_dep_Rec_b-barrel"/>
    <property type="match status" value="1"/>
</dbReference>
<dbReference type="InterPro" id="IPR012910">
    <property type="entry name" value="Plug_dom"/>
</dbReference>
<evidence type="ECO:0000256" key="12">
    <source>
        <dbReference type="RuleBase" id="RU003357"/>
    </source>
</evidence>
<evidence type="ECO:0000256" key="7">
    <source>
        <dbReference type="ARBA" id="ARBA00023077"/>
    </source>
</evidence>
<feature type="domain" description="TonB-dependent receptor-like beta-barrel" evidence="15">
    <location>
        <begin position="216"/>
        <end position="641"/>
    </location>
</feature>
<feature type="region of interest" description="Disordered" evidence="13">
    <location>
        <begin position="45"/>
        <end position="65"/>
    </location>
</feature>
<dbReference type="PROSITE" id="PS52016">
    <property type="entry name" value="TONB_DEPENDENT_REC_3"/>
    <property type="match status" value="1"/>
</dbReference>
<sequence length="669" mass="71199">MTSRSRWLLASSALGTAFLLIPALASAQSDTDQTQSLKPLVVRATQAQPGDNSTSISHKTVQEHGSRKLDDVLRSTAGVYTRQSSQQAGVAVNIRGFEGSGRVNMSIDGVRQSFGFTDHEAAGFTYVDPNLLSGIDISRGQVTGLGGGALAGTVNFHTLGVDDIVKDGQTFGALSRVSLGSNSAGLQSMIGVGAQKDGVGVVAAIDRNVSGDYKDGDYNSVAHSGQNLTSGLAKTEVHIGTDQTFGFGAVIYNNNFYADSYYQTIHNNTMSANYAYTPGGDLVDFVSHVYYNELNMKYTGGTGSYVGRKIYDQGIGGDAQNTSHFNVHGVQITSANGFEIFHDNAGSRNGGVNPGTGQQAQVGVFTNNTLNYGIFSVSPSLRYQYFSENGNGYLSTGYGNYVINQSHGKVEPKLTLAVQATPWLQPYVTWSESMRAPTVQETMLGGEHPGTVSASFIPNPYLKPETDTGWEFGTNSSAHGIFTADDAFTARGDFYLMNVSNYITGAYVASQKAYQFQNIAGTSKVDGVELSAKYDAGFAFATFDYTHSHSDLPATFSGLGASQYLPDNVVATTVAGRLLQRKLTVGANYQFTSGGWTTGYNSTLTAATTVPNSGDPYNIVGLFASYQVTDNINVHGEVANLLNADYTPFLSTTGNGPGRTFYVGTEVRF</sequence>
<dbReference type="InterPro" id="IPR011276">
    <property type="entry name" value="TonB_haem/Hb_rcpt"/>
</dbReference>
<gene>
    <name evidence="17" type="ORF">ASILVAE211_06590</name>
</gene>
<evidence type="ECO:0000256" key="2">
    <source>
        <dbReference type="ARBA" id="ARBA00009810"/>
    </source>
</evidence>
<feature type="signal peptide" evidence="14">
    <location>
        <begin position="1"/>
        <end position="27"/>
    </location>
</feature>
<dbReference type="Gene3D" id="2.40.170.20">
    <property type="entry name" value="TonB-dependent receptor, beta-barrel domain"/>
    <property type="match status" value="1"/>
</dbReference>
<dbReference type="PANTHER" id="PTHR30069">
    <property type="entry name" value="TONB-DEPENDENT OUTER MEMBRANE RECEPTOR"/>
    <property type="match status" value="1"/>
</dbReference>
<evidence type="ECO:0000259" key="16">
    <source>
        <dbReference type="Pfam" id="PF07715"/>
    </source>
</evidence>
<dbReference type="EMBL" id="JAESVB010000002">
    <property type="protein sequence ID" value="MCB8874844.1"/>
    <property type="molecule type" value="Genomic_DNA"/>
</dbReference>
<evidence type="ECO:0000313" key="18">
    <source>
        <dbReference type="Proteomes" id="UP000708298"/>
    </source>
</evidence>
<evidence type="ECO:0000256" key="11">
    <source>
        <dbReference type="PROSITE-ProRule" id="PRU10144"/>
    </source>
</evidence>
<dbReference type="InterPro" id="IPR037066">
    <property type="entry name" value="Plug_dom_sf"/>
</dbReference>
<evidence type="ECO:0000259" key="15">
    <source>
        <dbReference type="Pfam" id="PF00593"/>
    </source>
</evidence>
<keyword evidence="9 10" id="KW-0998">Cell outer membrane</keyword>